<evidence type="ECO:0000313" key="2">
    <source>
        <dbReference type="Proteomes" id="UP001324380"/>
    </source>
</evidence>
<accession>A0ABZ0TSZ8</accession>
<keyword evidence="2" id="KW-1185">Reference proteome</keyword>
<dbReference type="RefSeq" id="WP_321564695.1">
    <property type="nucleotide sequence ID" value="NZ_CP139558.1"/>
</dbReference>
<sequence length="341" mass="37206">MKRKLAFVAALAMMTFLSNCKKIEEPKPELSAVSDNVLLAVNSTANKVVTIAGAANLPGFTDGPGGTARFNTPEGIQLLKDGSLYVADRFNNAIRKIAANGTVSTVMLKPDSNNLEIRQPEYVGEDDKKSMHIICAENSDLDGYSESWVYNANHDVVARASGTYTEEASLAKDPYQDFFWFSRGYQIARHISTAPYAIGVAPYYSENKLFPPLTERGSSFQGLFVGRNKVIYFSNKGRLFKHTPSGVDAQIHKDLSLGSITSIVLNADCQTIYLAADGYIESIANGKLTRLAGPNSANPDGRDGVGFKADVHAFSLALGDHENTLYFSDTKTHTIRKLMLK</sequence>
<dbReference type="InterPro" id="IPR011042">
    <property type="entry name" value="6-blade_b-propeller_TolB-like"/>
</dbReference>
<name>A0ABZ0TSZ8_9SPHI</name>
<organism evidence="1 2">
    <name type="scientific">Mucilaginibacter sabulilitoris</name>
    <dbReference type="NCBI Taxonomy" id="1173583"/>
    <lineage>
        <taxon>Bacteria</taxon>
        <taxon>Pseudomonadati</taxon>
        <taxon>Bacteroidota</taxon>
        <taxon>Sphingobacteriia</taxon>
        <taxon>Sphingobacteriales</taxon>
        <taxon>Sphingobacteriaceae</taxon>
        <taxon>Mucilaginibacter</taxon>
    </lineage>
</organism>
<reference evidence="1 2" key="1">
    <citation type="submission" date="2023-11" db="EMBL/GenBank/DDBJ databases">
        <title>Analysis of the Genomes of Mucilaginibacter gossypii cycad 4 and M. sabulilitoris SNA2: microbes with the potential for plant growth promotion.</title>
        <authorList>
            <person name="Hirsch A.M."/>
            <person name="Humm E."/>
            <person name="Rubbi M."/>
            <person name="Del Vecchio G."/>
            <person name="Ha S.M."/>
            <person name="Pellegrini M."/>
            <person name="Gunsalus R.P."/>
        </authorList>
    </citation>
    <scope>NUCLEOTIDE SEQUENCE [LARGE SCALE GENOMIC DNA]</scope>
    <source>
        <strain evidence="1 2">SNA2</strain>
    </source>
</reference>
<gene>
    <name evidence="1" type="ORF">SNE25_08630</name>
</gene>
<dbReference type="SUPFAM" id="SSF101898">
    <property type="entry name" value="NHL repeat"/>
    <property type="match status" value="1"/>
</dbReference>
<protein>
    <recommendedName>
        <fullName evidence="3">NHL repeat-containing protein</fullName>
    </recommendedName>
</protein>
<dbReference type="Proteomes" id="UP001324380">
    <property type="component" value="Chromosome"/>
</dbReference>
<dbReference type="EMBL" id="CP139558">
    <property type="protein sequence ID" value="WPU95587.1"/>
    <property type="molecule type" value="Genomic_DNA"/>
</dbReference>
<dbReference type="PANTHER" id="PTHR46388:SF2">
    <property type="entry name" value="NHL REPEAT-CONTAINING PROTEIN 2"/>
    <property type="match status" value="1"/>
</dbReference>
<dbReference type="PANTHER" id="PTHR46388">
    <property type="entry name" value="NHL REPEAT-CONTAINING PROTEIN 2"/>
    <property type="match status" value="1"/>
</dbReference>
<proteinExistence type="predicted"/>
<evidence type="ECO:0000313" key="1">
    <source>
        <dbReference type="EMBL" id="WPU95587.1"/>
    </source>
</evidence>
<dbReference type="Gene3D" id="2.120.10.30">
    <property type="entry name" value="TolB, C-terminal domain"/>
    <property type="match status" value="1"/>
</dbReference>
<evidence type="ECO:0008006" key="3">
    <source>
        <dbReference type="Google" id="ProtNLM"/>
    </source>
</evidence>